<accession>A0AAN6ZGL4</accession>
<proteinExistence type="predicted"/>
<dbReference type="EMBL" id="MU853403">
    <property type="protein sequence ID" value="KAK4136866.1"/>
    <property type="molecule type" value="Genomic_DNA"/>
</dbReference>
<protein>
    <submittedName>
        <fullName evidence="1">Uncharacterized protein</fullName>
    </submittedName>
</protein>
<sequence length="71" mass="7690">MPRPSLAQVAPCFVLQCTPLLGAKLNFFGPSIPLSNVDGTYPWPKKDYSSRFPSPSHGCGVRQGRLVPSCN</sequence>
<dbReference type="AlphaFoldDB" id="A0AAN6ZGL4"/>
<evidence type="ECO:0000313" key="1">
    <source>
        <dbReference type="EMBL" id="KAK4136866.1"/>
    </source>
</evidence>
<evidence type="ECO:0000313" key="2">
    <source>
        <dbReference type="Proteomes" id="UP001304895"/>
    </source>
</evidence>
<keyword evidence="2" id="KW-1185">Reference proteome</keyword>
<dbReference type="Proteomes" id="UP001304895">
    <property type="component" value="Unassembled WGS sequence"/>
</dbReference>
<gene>
    <name evidence="1" type="ORF">BT67DRAFT_439873</name>
</gene>
<reference evidence="1" key="2">
    <citation type="submission" date="2023-05" db="EMBL/GenBank/DDBJ databases">
        <authorList>
            <consortium name="Lawrence Berkeley National Laboratory"/>
            <person name="Steindorff A."/>
            <person name="Hensen N."/>
            <person name="Bonometti L."/>
            <person name="Westerberg I."/>
            <person name="Brannstrom I.O."/>
            <person name="Guillou S."/>
            <person name="Cros-Aarteil S."/>
            <person name="Calhoun S."/>
            <person name="Haridas S."/>
            <person name="Kuo A."/>
            <person name="Mondo S."/>
            <person name="Pangilinan J."/>
            <person name="Riley R."/>
            <person name="Labutti K."/>
            <person name="Andreopoulos B."/>
            <person name="Lipzen A."/>
            <person name="Chen C."/>
            <person name="Yanf M."/>
            <person name="Daum C."/>
            <person name="Ng V."/>
            <person name="Clum A."/>
            <person name="Ohm R."/>
            <person name="Martin F."/>
            <person name="Silar P."/>
            <person name="Natvig D."/>
            <person name="Lalanne C."/>
            <person name="Gautier V."/>
            <person name="Ament-Velasquez S.L."/>
            <person name="Kruys A."/>
            <person name="Hutchinson M.I."/>
            <person name="Powell A.J."/>
            <person name="Barry K."/>
            <person name="Miller A.N."/>
            <person name="Grigoriev I.V."/>
            <person name="Debuchy R."/>
            <person name="Gladieux P."/>
            <person name="Thoren M.H."/>
            <person name="Johannesson H."/>
        </authorList>
    </citation>
    <scope>NUCLEOTIDE SEQUENCE</scope>
    <source>
        <strain evidence="1">CBS 123565</strain>
    </source>
</reference>
<reference evidence="1" key="1">
    <citation type="journal article" date="2023" name="Mol. Phylogenet. Evol.">
        <title>Genome-scale phylogeny and comparative genomics of the fungal order Sordariales.</title>
        <authorList>
            <person name="Hensen N."/>
            <person name="Bonometti L."/>
            <person name="Westerberg I."/>
            <person name="Brannstrom I.O."/>
            <person name="Guillou S."/>
            <person name="Cros-Aarteil S."/>
            <person name="Calhoun S."/>
            <person name="Haridas S."/>
            <person name="Kuo A."/>
            <person name="Mondo S."/>
            <person name="Pangilinan J."/>
            <person name="Riley R."/>
            <person name="LaButti K."/>
            <person name="Andreopoulos B."/>
            <person name="Lipzen A."/>
            <person name="Chen C."/>
            <person name="Yan M."/>
            <person name="Daum C."/>
            <person name="Ng V."/>
            <person name="Clum A."/>
            <person name="Steindorff A."/>
            <person name="Ohm R.A."/>
            <person name="Martin F."/>
            <person name="Silar P."/>
            <person name="Natvig D.O."/>
            <person name="Lalanne C."/>
            <person name="Gautier V."/>
            <person name="Ament-Velasquez S.L."/>
            <person name="Kruys A."/>
            <person name="Hutchinson M.I."/>
            <person name="Powell A.J."/>
            <person name="Barry K."/>
            <person name="Miller A.N."/>
            <person name="Grigoriev I.V."/>
            <person name="Debuchy R."/>
            <person name="Gladieux P."/>
            <person name="Hiltunen Thoren M."/>
            <person name="Johannesson H."/>
        </authorList>
    </citation>
    <scope>NUCLEOTIDE SEQUENCE</scope>
    <source>
        <strain evidence="1">CBS 123565</strain>
    </source>
</reference>
<comment type="caution">
    <text evidence="1">The sequence shown here is derived from an EMBL/GenBank/DDBJ whole genome shotgun (WGS) entry which is preliminary data.</text>
</comment>
<name>A0AAN6ZGL4_9PEZI</name>
<organism evidence="1 2">
    <name type="scientific">Trichocladium antarcticum</name>
    <dbReference type="NCBI Taxonomy" id="1450529"/>
    <lineage>
        <taxon>Eukaryota</taxon>
        <taxon>Fungi</taxon>
        <taxon>Dikarya</taxon>
        <taxon>Ascomycota</taxon>
        <taxon>Pezizomycotina</taxon>
        <taxon>Sordariomycetes</taxon>
        <taxon>Sordariomycetidae</taxon>
        <taxon>Sordariales</taxon>
        <taxon>Chaetomiaceae</taxon>
        <taxon>Trichocladium</taxon>
    </lineage>
</organism>